<evidence type="ECO:0000256" key="2">
    <source>
        <dbReference type="ARBA" id="ARBA00022448"/>
    </source>
</evidence>
<accession>A0A932DSI2</accession>
<dbReference type="PROSITE" id="PS50893">
    <property type="entry name" value="ABC_TRANSPORTER_2"/>
    <property type="match status" value="1"/>
</dbReference>
<comment type="similarity">
    <text evidence="1">Belongs to the ABC transporter superfamily.</text>
</comment>
<evidence type="ECO:0000259" key="5">
    <source>
        <dbReference type="PROSITE" id="PS50893"/>
    </source>
</evidence>
<dbReference type="EMBL" id="JACPHQ010000032">
    <property type="protein sequence ID" value="MBI2466065.1"/>
    <property type="molecule type" value="Genomic_DNA"/>
</dbReference>
<comment type="caution">
    <text evidence="7">The sequence shown here is derived from an EMBL/GenBank/DDBJ whole genome shotgun (WGS) entry which is preliminary data.</text>
</comment>
<evidence type="ECO:0000313" key="8">
    <source>
        <dbReference type="Proteomes" id="UP000709672"/>
    </source>
</evidence>
<dbReference type="SMART" id="SM00382">
    <property type="entry name" value="AAA"/>
    <property type="match status" value="1"/>
</dbReference>
<dbReference type="Proteomes" id="UP000786662">
    <property type="component" value="Unassembled WGS sequence"/>
</dbReference>
<evidence type="ECO:0000313" key="6">
    <source>
        <dbReference type="EMBL" id="MBI2052217.1"/>
    </source>
</evidence>
<keyword evidence="4 7" id="KW-0067">ATP-binding</keyword>
<dbReference type="Proteomes" id="UP000709672">
    <property type="component" value="Unassembled WGS sequence"/>
</dbReference>
<dbReference type="InterPro" id="IPR003593">
    <property type="entry name" value="AAA+_ATPase"/>
</dbReference>
<dbReference type="GO" id="GO:0016887">
    <property type="term" value="F:ATP hydrolysis activity"/>
    <property type="evidence" value="ECO:0007669"/>
    <property type="project" value="InterPro"/>
</dbReference>
<evidence type="ECO:0000256" key="1">
    <source>
        <dbReference type="ARBA" id="ARBA00005417"/>
    </source>
</evidence>
<evidence type="ECO:0000256" key="4">
    <source>
        <dbReference type="ARBA" id="ARBA00022840"/>
    </source>
</evidence>
<dbReference type="PANTHER" id="PTHR42711:SF5">
    <property type="entry name" value="ABC TRANSPORTER ATP-BINDING PROTEIN NATA"/>
    <property type="match status" value="1"/>
</dbReference>
<organism evidence="7 8">
    <name type="scientific">Candidatus Sungiibacteriota bacterium</name>
    <dbReference type="NCBI Taxonomy" id="2750080"/>
    <lineage>
        <taxon>Bacteria</taxon>
        <taxon>Candidatus Sungiibacteriota</taxon>
    </lineage>
</organism>
<dbReference type="AlphaFoldDB" id="A0A932DSI2"/>
<protein>
    <submittedName>
        <fullName evidence="7">ABC transporter ATP-binding protein</fullName>
    </submittedName>
</protein>
<dbReference type="EMBL" id="JACOYY010000029">
    <property type="protein sequence ID" value="MBI2052217.1"/>
    <property type="molecule type" value="Genomic_DNA"/>
</dbReference>
<dbReference type="InterPro" id="IPR027417">
    <property type="entry name" value="P-loop_NTPase"/>
</dbReference>
<dbReference type="Pfam" id="PF00005">
    <property type="entry name" value="ABC_tran"/>
    <property type="match status" value="1"/>
</dbReference>
<evidence type="ECO:0000313" key="7">
    <source>
        <dbReference type="EMBL" id="MBI2466065.1"/>
    </source>
</evidence>
<feature type="domain" description="ABC transporter" evidence="5">
    <location>
        <begin position="4"/>
        <end position="233"/>
    </location>
</feature>
<dbReference type="SUPFAM" id="SSF52540">
    <property type="entry name" value="P-loop containing nucleoside triphosphate hydrolases"/>
    <property type="match status" value="1"/>
</dbReference>
<keyword evidence="3" id="KW-0547">Nucleotide-binding</keyword>
<dbReference type="InterPro" id="IPR003439">
    <property type="entry name" value="ABC_transporter-like_ATP-bd"/>
</dbReference>
<dbReference type="InterPro" id="IPR050763">
    <property type="entry name" value="ABC_transporter_ATP-binding"/>
</dbReference>
<reference evidence="7" key="1">
    <citation type="submission" date="2020-07" db="EMBL/GenBank/DDBJ databases">
        <title>Huge and variable diversity of episymbiotic CPR bacteria and DPANN archaea in groundwater ecosystems.</title>
        <authorList>
            <person name="He C.Y."/>
            <person name="Keren R."/>
            <person name="Whittaker M."/>
            <person name="Farag I.F."/>
            <person name="Doudna J."/>
            <person name="Cate J.H.D."/>
            <person name="Banfield J.F."/>
        </authorList>
    </citation>
    <scope>NUCLEOTIDE SEQUENCE</scope>
    <source>
        <strain evidence="6">NC_groundwater_191_Ag_S-0.1um_45_8</strain>
        <strain evidence="7">NC_groundwater_418_Ag_B-0.1um_45_10</strain>
    </source>
</reference>
<keyword evidence="2" id="KW-0813">Transport</keyword>
<name>A0A932DSI2_9BACT</name>
<sequence length="244" mass="27416">MNIIETKNLVKKFNGVTAVDNLSFGVEQGTITGLLGPNGAGKTTTIQMILDLVTPTGGDIEIFGLDMKHHREEIMGRVNFSSPYVTLPGNLKVRENLATFARLYGVKNIKHKIDELADFFGIREFLGKMTTQLSTGQLTRLNLTKALLNDPKLLLLDEPTSSLDPDIADRTRQLLKKIQKEKNITILYTSHNMMEVEEICDRVIFIQKGKLKDDGTPDELVKKYGHKDLNDLFIAIAREYSHNT</sequence>
<dbReference type="GO" id="GO:0005524">
    <property type="term" value="F:ATP binding"/>
    <property type="evidence" value="ECO:0007669"/>
    <property type="project" value="UniProtKB-KW"/>
</dbReference>
<proteinExistence type="inferred from homology"/>
<dbReference type="PANTHER" id="PTHR42711">
    <property type="entry name" value="ABC TRANSPORTER ATP-BINDING PROTEIN"/>
    <property type="match status" value="1"/>
</dbReference>
<evidence type="ECO:0000256" key="3">
    <source>
        <dbReference type="ARBA" id="ARBA00022741"/>
    </source>
</evidence>
<dbReference type="Gene3D" id="3.40.50.300">
    <property type="entry name" value="P-loop containing nucleotide triphosphate hydrolases"/>
    <property type="match status" value="1"/>
</dbReference>
<gene>
    <name evidence="6" type="ORF">HYT38_00870</name>
    <name evidence="7" type="ORF">HYV66_02465</name>
</gene>